<evidence type="ECO:0000256" key="1">
    <source>
        <dbReference type="ARBA" id="ARBA00023125"/>
    </source>
</evidence>
<protein>
    <submittedName>
        <fullName evidence="4">TetR/AcrR family transcriptional regulator</fullName>
    </submittedName>
</protein>
<comment type="caution">
    <text evidence="4">The sequence shown here is derived from an EMBL/GenBank/DDBJ whole genome shotgun (WGS) entry which is preliminary data.</text>
</comment>
<evidence type="ECO:0000256" key="2">
    <source>
        <dbReference type="PROSITE-ProRule" id="PRU00335"/>
    </source>
</evidence>
<dbReference type="AlphaFoldDB" id="A0A3D8PRZ1"/>
<evidence type="ECO:0000313" key="4">
    <source>
        <dbReference type="EMBL" id="RDW18883.1"/>
    </source>
</evidence>
<proteinExistence type="predicted"/>
<dbReference type="InterPro" id="IPR001647">
    <property type="entry name" value="HTH_TetR"/>
</dbReference>
<dbReference type="OrthoDB" id="66596at2"/>
<keyword evidence="5" id="KW-1185">Reference proteome</keyword>
<dbReference type="Gene3D" id="1.10.357.10">
    <property type="entry name" value="Tetracycline Repressor, domain 2"/>
    <property type="match status" value="1"/>
</dbReference>
<organism evidence="4 5">
    <name type="scientific">Oceanobacillus chungangensis</name>
    <dbReference type="NCBI Taxonomy" id="1229152"/>
    <lineage>
        <taxon>Bacteria</taxon>
        <taxon>Bacillati</taxon>
        <taxon>Bacillota</taxon>
        <taxon>Bacilli</taxon>
        <taxon>Bacillales</taxon>
        <taxon>Bacillaceae</taxon>
        <taxon>Oceanobacillus</taxon>
    </lineage>
</organism>
<dbReference type="SUPFAM" id="SSF46689">
    <property type="entry name" value="Homeodomain-like"/>
    <property type="match status" value="1"/>
</dbReference>
<dbReference type="GO" id="GO:0003677">
    <property type="term" value="F:DNA binding"/>
    <property type="evidence" value="ECO:0007669"/>
    <property type="project" value="UniProtKB-UniRule"/>
</dbReference>
<gene>
    <name evidence="4" type="ORF">CWR45_08690</name>
</gene>
<evidence type="ECO:0000259" key="3">
    <source>
        <dbReference type="PROSITE" id="PS50977"/>
    </source>
</evidence>
<feature type="DNA-binding region" description="H-T-H motif" evidence="2">
    <location>
        <begin position="29"/>
        <end position="48"/>
    </location>
</feature>
<dbReference type="PROSITE" id="PS50977">
    <property type="entry name" value="HTH_TETR_2"/>
    <property type="match status" value="1"/>
</dbReference>
<dbReference type="Proteomes" id="UP000256520">
    <property type="component" value="Unassembled WGS sequence"/>
</dbReference>
<dbReference type="RefSeq" id="WP_115749479.1">
    <property type="nucleotide sequence ID" value="NZ_PIOD01000008.1"/>
</dbReference>
<name>A0A3D8PRZ1_9BACI</name>
<feature type="domain" description="HTH tetR-type" evidence="3">
    <location>
        <begin position="6"/>
        <end position="66"/>
    </location>
</feature>
<reference evidence="5" key="1">
    <citation type="submission" date="2017-11" db="EMBL/GenBank/DDBJ databases">
        <authorList>
            <person name="Zhu W."/>
        </authorList>
    </citation>
    <scope>NUCLEOTIDE SEQUENCE [LARGE SCALE GENOMIC DNA]</scope>
    <source>
        <strain evidence="5">CAU 1051</strain>
    </source>
</reference>
<keyword evidence="1 2" id="KW-0238">DNA-binding</keyword>
<sequence length="200" mass="22584">MAPKKKFSREDIINAAFDIAKVEGLESITIRKVAQKLGSSIAPIYVNFDDVDELIKQVVMKTMDMSRQMIADQNSGQPFRDVGIASLKFAKEYSVLFRDLIMKNNTHMQYESNDINLVIEQMGKDPVLEGFTNEELKTILLKMQVFQTGLSVMVANGLLPEDFSDERMIEMLDSTAEDVIATAHFRKDGVLDEIKNKKGL</sequence>
<evidence type="ECO:0000313" key="5">
    <source>
        <dbReference type="Proteomes" id="UP000256520"/>
    </source>
</evidence>
<dbReference type="EMBL" id="PIOD01000008">
    <property type="protein sequence ID" value="RDW18883.1"/>
    <property type="molecule type" value="Genomic_DNA"/>
</dbReference>
<dbReference type="InterPro" id="IPR009057">
    <property type="entry name" value="Homeodomain-like_sf"/>
</dbReference>
<accession>A0A3D8PRZ1</accession>